<comment type="caution">
    <text evidence="2">The sequence shown here is derived from an EMBL/GenBank/DDBJ whole genome shotgun (WGS) entry which is preliminary data.</text>
</comment>
<reference evidence="2 3" key="1">
    <citation type="submission" date="2019-02" db="EMBL/GenBank/DDBJ databases">
        <title>Genome sequencing of the rare red list fungi Dentipellis fragilis.</title>
        <authorList>
            <person name="Buettner E."/>
            <person name="Kellner H."/>
        </authorList>
    </citation>
    <scope>NUCLEOTIDE SEQUENCE [LARGE SCALE GENOMIC DNA]</scope>
    <source>
        <strain evidence="2 3">DSM 105465</strain>
    </source>
</reference>
<dbReference type="OrthoDB" id="2684236at2759"/>
<keyword evidence="3" id="KW-1185">Reference proteome</keyword>
<proteinExistence type="predicted"/>
<dbReference type="InterPro" id="IPR009836">
    <property type="entry name" value="GRDP-like"/>
</dbReference>
<protein>
    <submittedName>
        <fullName evidence="2">Uncharacterized protein</fullName>
    </submittedName>
</protein>
<dbReference type="PANTHER" id="PTHR34365:SF7">
    <property type="entry name" value="GLYCINE-RICH DOMAIN-CONTAINING PROTEIN 1"/>
    <property type="match status" value="1"/>
</dbReference>
<evidence type="ECO:0000313" key="3">
    <source>
        <dbReference type="Proteomes" id="UP000298327"/>
    </source>
</evidence>
<feature type="region of interest" description="Disordered" evidence="1">
    <location>
        <begin position="528"/>
        <end position="557"/>
    </location>
</feature>
<feature type="compositionally biased region" description="Basic and acidic residues" evidence="1">
    <location>
        <begin position="533"/>
        <end position="557"/>
    </location>
</feature>
<dbReference type="AlphaFoldDB" id="A0A4Y9XQD1"/>
<dbReference type="Proteomes" id="UP000298327">
    <property type="component" value="Unassembled WGS sequence"/>
</dbReference>
<dbReference type="EMBL" id="SEOQ01001721">
    <property type="protein sequence ID" value="TFY50729.1"/>
    <property type="molecule type" value="Genomic_DNA"/>
</dbReference>
<name>A0A4Y9XQD1_9AGAM</name>
<evidence type="ECO:0000256" key="1">
    <source>
        <dbReference type="SAM" id="MobiDB-lite"/>
    </source>
</evidence>
<dbReference type="Pfam" id="PF07173">
    <property type="entry name" value="GRDP-like"/>
    <property type="match status" value="1"/>
</dbReference>
<feature type="region of interest" description="Disordered" evidence="1">
    <location>
        <begin position="1"/>
        <end position="22"/>
    </location>
</feature>
<organism evidence="2 3">
    <name type="scientific">Dentipellis fragilis</name>
    <dbReference type="NCBI Taxonomy" id="205917"/>
    <lineage>
        <taxon>Eukaryota</taxon>
        <taxon>Fungi</taxon>
        <taxon>Dikarya</taxon>
        <taxon>Basidiomycota</taxon>
        <taxon>Agaricomycotina</taxon>
        <taxon>Agaricomycetes</taxon>
        <taxon>Russulales</taxon>
        <taxon>Hericiaceae</taxon>
        <taxon>Dentipellis</taxon>
    </lineage>
</organism>
<gene>
    <name evidence="2" type="ORF">EVG20_g11361</name>
</gene>
<sequence length="598" mass="68227">MPDSAPPAYDSNPPPQVDPRPVGLPTVFRIGSQTLEEPIVQPKHVKCHLNLLRAFHELREKVEAGTDTRIPPSVRPMEKDQRWAWFVGLAVERFDRWTKCIRTRASESTVEWLRREGPPIDVWMVWHAYLLNPRSYAEDCTRFLKRFGDMPPGLFLDALGEIGDITSFVPSSLRSAAWSSKTKTPYDPFDALGSLTDYELTCPSCAADIRAPYINESGTGYAQQNFSFVCACKFEITREKLALLKFTNDLALDHHDSITVLKHGKAVYLPMTLRTAESSEDRYRANAIKDLLLLSRPFKPKTTKAKGKVMKTPFEMAESVNWSMSQTRTIPLRAKNPRIVSRILTAYSDLRPYSVELSGAVLRQATFVKKMYDLGWTEPNFFDDPEDEVALSHAIVRYHAFLDLMSSSPSSFFVPTLDIDLVWHTHQLQAADYQRECKKYTGRYIDHDDKVEETHLSNAFDLTCRAWNARFHVPYMHCGCPLPGDTVGQKLSRLVTHMGMKYNPKIPVPPEHPAMLAATHPSDHNSIVVPDLPHQDAHRRQRERKIERRRQRDAELVRQGRMRQDVYDRGASHNAAFLVRCRCIGAEWVGASLAPEIL</sequence>
<accession>A0A4Y9XQD1</accession>
<evidence type="ECO:0000313" key="2">
    <source>
        <dbReference type="EMBL" id="TFY50729.1"/>
    </source>
</evidence>
<dbReference type="PANTHER" id="PTHR34365">
    <property type="entry name" value="ENOLASE (DUF1399)"/>
    <property type="match status" value="1"/>
</dbReference>
<dbReference type="STRING" id="205917.A0A4Y9XQD1"/>